<dbReference type="AlphaFoldDB" id="K6X7D1"/>
<protein>
    <submittedName>
        <fullName evidence="2">Putative MarR family transcriptional regulator</fullName>
    </submittedName>
</protein>
<dbReference type="InterPro" id="IPR039422">
    <property type="entry name" value="MarR/SlyA-like"/>
</dbReference>
<gene>
    <name evidence="2" type="ORF">KILIM_010_00450</name>
</gene>
<dbReference type="Proteomes" id="UP000008366">
    <property type="component" value="Unassembled WGS sequence"/>
</dbReference>
<feature type="domain" description="HTH marR-type" evidence="1">
    <location>
        <begin position="23"/>
        <end position="158"/>
    </location>
</feature>
<dbReference type="PANTHER" id="PTHR33164:SF43">
    <property type="entry name" value="HTH-TYPE TRANSCRIPTIONAL REPRESSOR YETL"/>
    <property type="match status" value="1"/>
</dbReference>
<dbReference type="eggNOG" id="COG1846">
    <property type="taxonomic scope" value="Bacteria"/>
</dbReference>
<dbReference type="SUPFAM" id="SSF46785">
    <property type="entry name" value="Winged helix' DNA-binding domain"/>
    <property type="match status" value="1"/>
</dbReference>
<dbReference type="PANTHER" id="PTHR33164">
    <property type="entry name" value="TRANSCRIPTIONAL REGULATOR, MARR FAMILY"/>
    <property type="match status" value="1"/>
</dbReference>
<name>K6X7D1_9MICO</name>
<evidence type="ECO:0000313" key="3">
    <source>
        <dbReference type="Proteomes" id="UP000008366"/>
    </source>
</evidence>
<sequence length="164" mass="17508">MATPEPEPGDPTGGPDSGVAWVRAELQTPTLSALREVMTVGNQVGPVIARRAGLSHSELDALERLAERPYGPAELAKQLGVTTAAGTQIVDRLVARGHATRRKHESDRRRTEVVISDSGRAEVVGHLMPMFAALGRLDAALTPQEAQVVTRYLQGAVESMKALL</sequence>
<dbReference type="GO" id="GO:0003700">
    <property type="term" value="F:DNA-binding transcription factor activity"/>
    <property type="evidence" value="ECO:0007669"/>
    <property type="project" value="InterPro"/>
</dbReference>
<reference evidence="2 3" key="1">
    <citation type="submission" date="2012-08" db="EMBL/GenBank/DDBJ databases">
        <title>Whole genome shotgun sequence of Kineosphaera limosa NBRC 100340.</title>
        <authorList>
            <person name="Yoshida I."/>
            <person name="Isaki S."/>
            <person name="Hosoyama A."/>
            <person name="Tsuchikane K."/>
            <person name="Katsumata H."/>
            <person name="Ando Y."/>
            <person name="Ohji S."/>
            <person name="Hamada M."/>
            <person name="Tamura T."/>
            <person name="Yamazoe A."/>
            <person name="Yamazaki S."/>
            <person name="Fujita N."/>
        </authorList>
    </citation>
    <scope>NUCLEOTIDE SEQUENCE [LARGE SCALE GENOMIC DNA]</scope>
    <source>
        <strain evidence="2 3">NBRC 100340</strain>
    </source>
</reference>
<dbReference type="InterPro" id="IPR036388">
    <property type="entry name" value="WH-like_DNA-bd_sf"/>
</dbReference>
<organism evidence="2 3">
    <name type="scientific">Kineosphaera limosa NBRC 100340</name>
    <dbReference type="NCBI Taxonomy" id="1184609"/>
    <lineage>
        <taxon>Bacteria</taxon>
        <taxon>Bacillati</taxon>
        <taxon>Actinomycetota</taxon>
        <taxon>Actinomycetes</taxon>
        <taxon>Micrococcales</taxon>
        <taxon>Dermatophilaceae</taxon>
        <taxon>Kineosphaera</taxon>
    </lineage>
</organism>
<comment type="caution">
    <text evidence="2">The sequence shown here is derived from an EMBL/GenBank/DDBJ whole genome shotgun (WGS) entry which is preliminary data.</text>
</comment>
<dbReference type="GO" id="GO:0006950">
    <property type="term" value="P:response to stress"/>
    <property type="evidence" value="ECO:0007669"/>
    <property type="project" value="TreeGrafter"/>
</dbReference>
<dbReference type="EMBL" id="BAHD01000010">
    <property type="protein sequence ID" value="GAB94714.1"/>
    <property type="molecule type" value="Genomic_DNA"/>
</dbReference>
<evidence type="ECO:0000313" key="2">
    <source>
        <dbReference type="EMBL" id="GAB94714.1"/>
    </source>
</evidence>
<dbReference type="SMART" id="SM00347">
    <property type="entry name" value="HTH_MARR"/>
    <property type="match status" value="1"/>
</dbReference>
<dbReference type="Gene3D" id="1.10.10.10">
    <property type="entry name" value="Winged helix-like DNA-binding domain superfamily/Winged helix DNA-binding domain"/>
    <property type="match status" value="1"/>
</dbReference>
<dbReference type="PROSITE" id="PS50995">
    <property type="entry name" value="HTH_MARR_2"/>
    <property type="match status" value="1"/>
</dbReference>
<dbReference type="Pfam" id="PF12802">
    <property type="entry name" value="MarR_2"/>
    <property type="match status" value="1"/>
</dbReference>
<dbReference type="STRING" id="1184609.KILIM_010_00450"/>
<keyword evidence="3" id="KW-1185">Reference proteome</keyword>
<dbReference type="OrthoDB" id="162531at2"/>
<proteinExistence type="predicted"/>
<dbReference type="InterPro" id="IPR000835">
    <property type="entry name" value="HTH_MarR-typ"/>
</dbReference>
<evidence type="ECO:0000259" key="1">
    <source>
        <dbReference type="PROSITE" id="PS50995"/>
    </source>
</evidence>
<dbReference type="RefSeq" id="WP_006591246.1">
    <property type="nucleotide sequence ID" value="NZ_BAHD01000010.1"/>
</dbReference>
<dbReference type="PRINTS" id="PR00598">
    <property type="entry name" value="HTHMARR"/>
</dbReference>
<accession>K6X7D1</accession>
<dbReference type="InterPro" id="IPR036390">
    <property type="entry name" value="WH_DNA-bd_sf"/>
</dbReference>